<feature type="domain" description="Acyl-CoA dehydrogenase C-terminal" evidence="16">
    <location>
        <begin position="244"/>
        <end position="376"/>
    </location>
</feature>
<dbReference type="GO" id="GO:0004497">
    <property type="term" value="F:monooxygenase activity"/>
    <property type="evidence" value="ECO:0007669"/>
    <property type="project" value="UniProtKB-KW"/>
</dbReference>
<keyword evidence="3" id="KW-0288">FMN</keyword>
<dbReference type="InterPro" id="IPR013107">
    <property type="entry name" value="Acyl-CoA_DH_C"/>
</dbReference>
<comment type="catalytic activity">
    <reaction evidence="12">
        <text>dibenzothiophene 5-oxide + FMNH2 + O2 = dibenzothiophene 5,5-dioxide + FMN + H2O + H(+)</text>
        <dbReference type="Rhea" id="RHEA:49080"/>
        <dbReference type="ChEBI" id="CHEBI:15377"/>
        <dbReference type="ChEBI" id="CHEBI:15378"/>
        <dbReference type="ChEBI" id="CHEBI:15379"/>
        <dbReference type="ChEBI" id="CHEBI:23683"/>
        <dbReference type="ChEBI" id="CHEBI:57618"/>
        <dbReference type="ChEBI" id="CHEBI:58210"/>
        <dbReference type="ChEBI" id="CHEBI:90356"/>
    </reaction>
</comment>
<dbReference type="PANTHER" id="PTHR43884:SF12">
    <property type="entry name" value="ISOVALERYL-COA DEHYDROGENASE, MITOCHONDRIAL-RELATED"/>
    <property type="match status" value="1"/>
</dbReference>
<dbReference type="GO" id="GO:0008470">
    <property type="term" value="F:3-methylbutanoyl-CoA dehydrogenase activity"/>
    <property type="evidence" value="ECO:0007669"/>
    <property type="project" value="TreeGrafter"/>
</dbReference>
<dbReference type="GO" id="GO:0006552">
    <property type="term" value="P:L-leucine catabolic process"/>
    <property type="evidence" value="ECO:0007669"/>
    <property type="project" value="TreeGrafter"/>
</dbReference>
<feature type="domain" description="Acyl-CoA dehydrogenase/oxidase N-terminal" evidence="15">
    <location>
        <begin position="36"/>
        <end position="125"/>
    </location>
</feature>
<dbReference type="InterPro" id="IPR009100">
    <property type="entry name" value="AcylCoA_DH/oxidase_NM_dom_sf"/>
</dbReference>
<dbReference type="Gene3D" id="1.20.140.10">
    <property type="entry name" value="Butyryl-CoA Dehydrogenase, subunit A, domain 3"/>
    <property type="match status" value="1"/>
</dbReference>
<dbReference type="STRING" id="1223545.GS4_05_01130"/>
<dbReference type="Pfam" id="PF08028">
    <property type="entry name" value="Acyl-CoA_dh_2"/>
    <property type="match status" value="1"/>
</dbReference>
<evidence type="ECO:0000259" key="16">
    <source>
        <dbReference type="Pfam" id="PF08028"/>
    </source>
</evidence>
<comment type="pathway">
    <text evidence="7">Sulfur metabolism; dibenzothiophene degradation.</text>
</comment>
<evidence type="ECO:0000256" key="7">
    <source>
        <dbReference type="ARBA" id="ARBA00034307"/>
    </source>
</evidence>
<dbReference type="EC" id="1.14.14.21" evidence="9"/>
<dbReference type="EMBL" id="BANX01000005">
    <property type="protein sequence ID" value="GAC66904.1"/>
    <property type="molecule type" value="Genomic_DNA"/>
</dbReference>
<name>M0QEP8_9ACTN</name>
<keyword evidence="2" id="KW-0285">Flavoprotein</keyword>
<evidence type="ECO:0000256" key="2">
    <source>
        <dbReference type="ARBA" id="ARBA00022630"/>
    </source>
</evidence>
<keyword evidence="18" id="KW-1185">Reference proteome</keyword>
<keyword evidence="4" id="KW-0547">Nucleotide-binding</keyword>
<sequence length="402" mass="42947">MTISDTTSIRRPRVAETADDIIDAAHALLGGIGAGAAARERNRQLPYEQIRQLADAGVGALRVPADHDGPGATIVRTIEFVIALSAADSNVAQAIRPHFGMVEGIISGTSHHEASRWYPHILSGDLFGIAHGEVGSAHADIRTRYTVDGNGFRVTGEKYYSTGCLFADWLRISAKGDDGETRWFVVPRDREGVEVIDDWDGSGQRLTASGSTRLTDVWVDSDEIVERNAPTGERSHVLTFQQLYLAAIEAGIAKNALADAEWFTVHRARPIVHSTADSATSDPYVRHAVGEIAARAYAAESSVLRAAGTLDAATGPGATGEHKVEAVVDVAKAQYVAIESALKAAELLFDVGGGSITARDLNYDRHWRNARTVANHNPRAHKAGVIGDHVLTGAEPPVSGLF</sequence>
<dbReference type="Pfam" id="PF02771">
    <property type="entry name" value="Acyl-CoA_dh_N"/>
    <property type="match status" value="1"/>
</dbReference>
<feature type="domain" description="Acyl-CoA oxidase/dehydrogenase middle" evidence="14">
    <location>
        <begin position="131"/>
        <end position="217"/>
    </location>
</feature>
<dbReference type="InterPro" id="IPR046373">
    <property type="entry name" value="Acyl-CoA_Oxase/DH_mid-dom_sf"/>
</dbReference>
<dbReference type="Proteomes" id="UP000011666">
    <property type="component" value="Unassembled WGS sequence"/>
</dbReference>
<dbReference type="eggNOG" id="COG1960">
    <property type="taxonomic scope" value="Bacteria"/>
</dbReference>
<dbReference type="SUPFAM" id="SSF56645">
    <property type="entry name" value="Acyl-CoA dehydrogenase NM domain-like"/>
    <property type="match status" value="1"/>
</dbReference>
<dbReference type="GO" id="GO:0005737">
    <property type="term" value="C:cytoplasm"/>
    <property type="evidence" value="ECO:0007669"/>
    <property type="project" value="UniProtKB-SubCell"/>
</dbReference>
<dbReference type="InterPro" id="IPR036250">
    <property type="entry name" value="AcylCo_DH-like_C"/>
</dbReference>
<evidence type="ECO:0000313" key="17">
    <source>
        <dbReference type="EMBL" id="GAC66904.1"/>
    </source>
</evidence>
<dbReference type="InterPro" id="IPR006091">
    <property type="entry name" value="Acyl-CoA_Oxase/DH_mid-dom"/>
</dbReference>
<dbReference type="AlphaFoldDB" id="M0QEP8"/>
<evidence type="ECO:0000256" key="9">
    <source>
        <dbReference type="ARBA" id="ARBA00034328"/>
    </source>
</evidence>
<organism evidence="17 18">
    <name type="scientific">Gordonia soli NBRC 108243</name>
    <dbReference type="NCBI Taxonomy" id="1223545"/>
    <lineage>
        <taxon>Bacteria</taxon>
        <taxon>Bacillati</taxon>
        <taxon>Actinomycetota</taxon>
        <taxon>Actinomycetes</taxon>
        <taxon>Mycobacteriales</taxon>
        <taxon>Gordoniaceae</taxon>
        <taxon>Gordonia</taxon>
    </lineage>
</organism>
<dbReference type="PANTHER" id="PTHR43884">
    <property type="entry name" value="ACYL-COA DEHYDROGENASE"/>
    <property type="match status" value="1"/>
</dbReference>
<evidence type="ECO:0000256" key="6">
    <source>
        <dbReference type="ARBA" id="ARBA00023033"/>
    </source>
</evidence>
<dbReference type="Pfam" id="PF02770">
    <property type="entry name" value="Acyl-CoA_dh_M"/>
    <property type="match status" value="1"/>
</dbReference>
<evidence type="ECO:0000256" key="13">
    <source>
        <dbReference type="ARBA" id="ARBA00049456"/>
    </source>
</evidence>
<comment type="caution">
    <text evidence="17">The sequence shown here is derived from an EMBL/GenBank/DDBJ whole genome shotgun (WGS) entry which is preliminary data.</text>
</comment>
<dbReference type="SUPFAM" id="SSF47203">
    <property type="entry name" value="Acyl-CoA dehydrogenase C-terminal domain-like"/>
    <property type="match status" value="1"/>
</dbReference>
<gene>
    <name evidence="17" type="ORF">GS4_05_01130</name>
</gene>
<reference evidence="17 18" key="1">
    <citation type="submission" date="2013-01" db="EMBL/GenBank/DDBJ databases">
        <title>Whole genome shotgun sequence of Gordonia soli NBRC 108243.</title>
        <authorList>
            <person name="Isaki-Nakamura S."/>
            <person name="Hosoyama A."/>
            <person name="Tsuchikane K."/>
            <person name="Ando Y."/>
            <person name="Baba S."/>
            <person name="Ohji S."/>
            <person name="Hamada M."/>
            <person name="Tamura T."/>
            <person name="Yamazoe A."/>
            <person name="Yamazaki S."/>
            <person name="Fujita N."/>
        </authorList>
    </citation>
    <scope>NUCLEOTIDE SEQUENCE [LARGE SCALE GENOMIC DNA]</scope>
    <source>
        <strain evidence="17 18">NBRC 108243</strain>
    </source>
</reference>
<proteinExistence type="inferred from homology"/>
<dbReference type="Gene3D" id="2.40.110.10">
    <property type="entry name" value="Butyryl-CoA Dehydrogenase, subunit A, domain 2"/>
    <property type="match status" value="1"/>
</dbReference>
<evidence type="ECO:0000256" key="5">
    <source>
        <dbReference type="ARBA" id="ARBA00023002"/>
    </source>
</evidence>
<evidence type="ECO:0000256" key="11">
    <source>
        <dbReference type="ARBA" id="ARBA00047859"/>
    </source>
</evidence>
<comment type="catalytic activity">
    <reaction evidence="11">
        <text>dibenzothiophene + FMNH2 + O2 = dibenzothiophene 5-oxide + FMN + H2O + H(+)</text>
        <dbReference type="Rhea" id="RHEA:49076"/>
        <dbReference type="ChEBI" id="CHEBI:15377"/>
        <dbReference type="ChEBI" id="CHEBI:15378"/>
        <dbReference type="ChEBI" id="CHEBI:15379"/>
        <dbReference type="ChEBI" id="CHEBI:23681"/>
        <dbReference type="ChEBI" id="CHEBI:23683"/>
        <dbReference type="ChEBI" id="CHEBI:57618"/>
        <dbReference type="ChEBI" id="CHEBI:58210"/>
    </reaction>
</comment>
<comment type="subcellular location">
    <subcellularLocation>
        <location evidence="1">Cytoplasm</location>
    </subcellularLocation>
</comment>
<dbReference type="InterPro" id="IPR037069">
    <property type="entry name" value="AcylCoA_DH/ox_N_sf"/>
</dbReference>
<dbReference type="GO" id="GO:0050660">
    <property type="term" value="F:flavin adenine dinucleotide binding"/>
    <property type="evidence" value="ECO:0007669"/>
    <property type="project" value="InterPro"/>
</dbReference>
<dbReference type="OrthoDB" id="571684at2"/>
<evidence type="ECO:0000256" key="3">
    <source>
        <dbReference type="ARBA" id="ARBA00022643"/>
    </source>
</evidence>
<dbReference type="RefSeq" id="WP_007617577.1">
    <property type="nucleotide sequence ID" value="NZ_BANX01000005.1"/>
</dbReference>
<evidence type="ECO:0000256" key="4">
    <source>
        <dbReference type="ARBA" id="ARBA00022741"/>
    </source>
</evidence>
<evidence type="ECO:0000313" key="18">
    <source>
        <dbReference type="Proteomes" id="UP000011666"/>
    </source>
</evidence>
<evidence type="ECO:0000256" key="8">
    <source>
        <dbReference type="ARBA" id="ARBA00034317"/>
    </source>
</evidence>
<evidence type="ECO:0000259" key="15">
    <source>
        <dbReference type="Pfam" id="PF02771"/>
    </source>
</evidence>
<dbReference type="InterPro" id="IPR013786">
    <property type="entry name" value="AcylCoA_DH/ox_N"/>
</dbReference>
<dbReference type="Gene3D" id="1.10.540.10">
    <property type="entry name" value="Acyl-CoA dehydrogenase/oxidase, N-terminal domain"/>
    <property type="match status" value="1"/>
</dbReference>
<protein>
    <recommendedName>
        <fullName evidence="10">Dibenzothiophene monooxygenase</fullName>
        <ecNumber evidence="9">1.14.14.21</ecNumber>
    </recommendedName>
</protein>
<comment type="catalytic activity">
    <reaction evidence="13">
        <text>dibenzothiophene + 2 FMNH2 + 2 O2 = dibenzothiophene 5,5-dioxide + 2 FMN + 2 H2O + 2 H(+)</text>
        <dbReference type="Rhea" id="RHEA:49072"/>
        <dbReference type="ChEBI" id="CHEBI:15377"/>
        <dbReference type="ChEBI" id="CHEBI:15378"/>
        <dbReference type="ChEBI" id="CHEBI:15379"/>
        <dbReference type="ChEBI" id="CHEBI:23681"/>
        <dbReference type="ChEBI" id="CHEBI:57618"/>
        <dbReference type="ChEBI" id="CHEBI:58210"/>
        <dbReference type="ChEBI" id="CHEBI:90356"/>
        <dbReference type="EC" id="1.14.14.21"/>
    </reaction>
</comment>
<keyword evidence="5" id="KW-0560">Oxidoreductase</keyword>
<evidence type="ECO:0000256" key="12">
    <source>
        <dbReference type="ARBA" id="ARBA00048445"/>
    </source>
</evidence>
<evidence type="ECO:0000256" key="1">
    <source>
        <dbReference type="ARBA" id="ARBA00004496"/>
    </source>
</evidence>
<evidence type="ECO:0000259" key="14">
    <source>
        <dbReference type="Pfam" id="PF02770"/>
    </source>
</evidence>
<dbReference type="PIRSF" id="PIRSF016578">
    <property type="entry name" value="HsaA"/>
    <property type="match status" value="1"/>
</dbReference>
<comment type="similarity">
    <text evidence="8">Belongs to the DszC flavin monooxygenase family.</text>
</comment>
<accession>M0QEP8</accession>
<keyword evidence="6" id="KW-0503">Monooxygenase</keyword>
<evidence type="ECO:0000256" key="10">
    <source>
        <dbReference type="ARBA" id="ARBA00034345"/>
    </source>
</evidence>